<organism evidence="4 5">
    <name type="scientific">Cytospora chrysosperma</name>
    <name type="common">Cytospora canker fungus</name>
    <name type="synonym">Sphaeria chrysosperma</name>
    <dbReference type="NCBI Taxonomy" id="252740"/>
    <lineage>
        <taxon>Eukaryota</taxon>
        <taxon>Fungi</taxon>
        <taxon>Dikarya</taxon>
        <taxon>Ascomycota</taxon>
        <taxon>Pezizomycotina</taxon>
        <taxon>Sordariomycetes</taxon>
        <taxon>Sordariomycetidae</taxon>
        <taxon>Diaporthales</taxon>
        <taxon>Cytosporaceae</taxon>
        <taxon>Cytospora</taxon>
    </lineage>
</organism>
<keyword evidence="5" id="KW-1185">Reference proteome</keyword>
<feature type="domain" description="Nephrocystin 3-like N-terminal" evidence="3">
    <location>
        <begin position="219"/>
        <end position="380"/>
    </location>
</feature>
<dbReference type="InterPro" id="IPR027417">
    <property type="entry name" value="P-loop_NTPase"/>
</dbReference>
<dbReference type="EMBL" id="LJZO01000015">
    <property type="protein sequence ID" value="ROV97879.1"/>
    <property type="molecule type" value="Genomic_DNA"/>
</dbReference>
<evidence type="ECO:0000256" key="1">
    <source>
        <dbReference type="ARBA" id="ARBA00022737"/>
    </source>
</evidence>
<evidence type="ECO:0000259" key="3">
    <source>
        <dbReference type="Pfam" id="PF24883"/>
    </source>
</evidence>
<name>A0A423W3H2_CYTCH</name>
<dbReference type="Gene3D" id="3.40.50.1820">
    <property type="entry name" value="alpha/beta hydrolase"/>
    <property type="match status" value="1"/>
</dbReference>
<dbReference type="SUPFAM" id="SSF50998">
    <property type="entry name" value="Quinoprotein alcohol dehydrogenase-like"/>
    <property type="match status" value="1"/>
</dbReference>
<gene>
    <name evidence="4" type="ORF">VSDG_04880</name>
</gene>
<dbReference type="InterPro" id="IPR054471">
    <property type="entry name" value="GPIID_WHD"/>
</dbReference>
<dbReference type="InterPro" id="IPR015943">
    <property type="entry name" value="WD40/YVTN_repeat-like_dom_sf"/>
</dbReference>
<dbReference type="SUPFAM" id="SSF52540">
    <property type="entry name" value="P-loop containing nucleoside triphosphate hydrolases"/>
    <property type="match status" value="1"/>
</dbReference>
<comment type="caution">
    <text evidence="4">The sequence shown here is derived from an EMBL/GenBank/DDBJ whole genome shotgun (WGS) entry which is preliminary data.</text>
</comment>
<evidence type="ECO:0000259" key="2">
    <source>
        <dbReference type="Pfam" id="PF22939"/>
    </source>
</evidence>
<dbReference type="InterPro" id="IPR056884">
    <property type="entry name" value="NPHP3-like_N"/>
</dbReference>
<sequence>MKYGENGPHRLGQAPIVVVAHSMGGLVFKKAYIQGMLSDDFRPIVSMVNAVLFLATPHQGTDLADTLNTILTSSIFGHTSKEYIAELARKSPTIDDLHESFRYHISNLQVFSFYETLSTTIGPLSTMIVDKSSGILGYPGETLQPLNANHHDVCKFNSPQDPNYRSIIGALRSVVSSESPSNASDSEFEANLKLVKDLFGVIGPPEEDLAAARAIRKQDTCQSFLSSREFTDWRISSSSQILWVYAGPGIGKTTLCSMIIDHLLDEGERCSYYFFKYDSLQRCTISSLLRSLAFQTASQQRELCRAFAELADSGSTLQKANALTIWKEFYLDILVHQDYEKDIFWVIDAIDESESPRQIVDIFSTIGELQPRVHILLLGRPQTPIIQAIHKAKGRAVVTEVSLLDNSSDIRMVVADKIEYLPSHDDEFKNQIIDEITKSSQGNFLWARLIAKQVASCRRQEQVRQALEASPRGMDSLYDRMLNSISNIEVQVDVTLARVMLSWAMYARTPITIEELLGPYSAELKSIIDIKHAIYDVCGGFVILDANNRITLVHHSAKEYLRAMELKFDENDSLLMVTDIRGVYRLSYVDGEQDKGDWVRLSPELLEETTLPAGVWIGTPTGVAFNEDCSQIAVAYGRVPPTIWNVDPPFVVARLPDRRKYHPGRPPLTSYAGGSKVVWHPSGEYVLGIHGDIFKWDPAQDAYDVVQGETDVTPKSIECSPNGLFFMTADVQGIVKIYEVASMTLIYKLRSEDGINRVCFSPDSLRFCDLRGSYCNVWGPSCLAHLADASYEPSSGSGTANDGFWSNMGDNRVTPIQLSIPESHANHKPAVTAIAAPLQCGLDQLVVYSTEAGSIELYDEQKNEVYSIGKMISGAIAEHLVCSSSEPCIAISDTFGTVVVKEIMFKAGVPQTNDMYVETTSSTQRGIPRSPKADLVKVDRVMVSLSTRYITLRTEVTAAGRIRYGFAALPSSVLSIRACPIEGENPPIKSLELPQTLLDTVQYALGILPDDRIVFLDKAKW</sequence>
<dbReference type="Pfam" id="PF22939">
    <property type="entry name" value="WHD_GPIID"/>
    <property type="match status" value="1"/>
</dbReference>
<dbReference type="InterPro" id="IPR011047">
    <property type="entry name" value="Quinoprotein_ADH-like_sf"/>
</dbReference>
<dbReference type="SUPFAM" id="SSF53474">
    <property type="entry name" value="alpha/beta-Hydrolases"/>
    <property type="match status" value="1"/>
</dbReference>
<dbReference type="Gene3D" id="2.130.10.10">
    <property type="entry name" value="YVTN repeat-like/Quinoprotein amine dehydrogenase"/>
    <property type="match status" value="1"/>
</dbReference>
<feature type="domain" description="GPI inositol-deacylase winged helix" evidence="2">
    <location>
        <begin position="495"/>
        <end position="564"/>
    </location>
</feature>
<dbReference type="AlphaFoldDB" id="A0A423W3H2"/>
<reference evidence="4 5" key="1">
    <citation type="submission" date="2015-09" db="EMBL/GenBank/DDBJ databases">
        <title>Host preference determinants of Valsa canker pathogens revealed by comparative genomics.</title>
        <authorList>
            <person name="Yin Z."/>
            <person name="Huang L."/>
        </authorList>
    </citation>
    <scope>NUCLEOTIDE SEQUENCE [LARGE SCALE GENOMIC DNA]</scope>
    <source>
        <strain evidence="4 5">YSFL</strain>
    </source>
</reference>
<dbReference type="InterPro" id="IPR029058">
    <property type="entry name" value="AB_hydrolase_fold"/>
</dbReference>
<accession>A0A423W3H2</accession>
<evidence type="ECO:0000313" key="5">
    <source>
        <dbReference type="Proteomes" id="UP000284375"/>
    </source>
</evidence>
<protein>
    <recommendedName>
        <fullName evidence="6">NACHT domain-containing protein</fullName>
    </recommendedName>
</protein>
<dbReference type="Pfam" id="PF24883">
    <property type="entry name" value="NPHP3_N"/>
    <property type="match status" value="1"/>
</dbReference>
<dbReference type="Proteomes" id="UP000284375">
    <property type="component" value="Unassembled WGS sequence"/>
</dbReference>
<dbReference type="OrthoDB" id="1658288at2759"/>
<keyword evidence="1" id="KW-0677">Repeat</keyword>
<evidence type="ECO:0008006" key="6">
    <source>
        <dbReference type="Google" id="ProtNLM"/>
    </source>
</evidence>
<dbReference type="Gene3D" id="3.40.50.300">
    <property type="entry name" value="P-loop containing nucleotide triphosphate hydrolases"/>
    <property type="match status" value="1"/>
</dbReference>
<evidence type="ECO:0000313" key="4">
    <source>
        <dbReference type="EMBL" id="ROV97879.1"/>
    </source>
</evidence>
<dbReference type="PANTHER" id="PTHR10039">
    <property type="entry name" value="AMELOGENIN"/>
    <property type="match status" value="1"/>
</dbReference>
<proteinExistence type="predicted"/>
<dbReference type="PANTHER" id="PTHR10039:SF16">
    <property type="entry name" value="GPI INOSITOL-DEACYLASE"/>
    <property type="match status" value="1"/>
</dbReference>